<dbReference type="Gene3D" id="2.40.30.10">
    <property type="entry name" value="Translation factors"/>
    <property type="match status" value="2"/>
</dbReference>
<dbReference type="CDD" id="cd03696">
    <property type="entry name" value="SelB_II"/>
    <property type="match status" value="1"/>
</dbReference>
<feature type="domain" description="Tr-type G" evidence="1">
    <location>
        <begin position="2"/>
        <end position="191"/>
    </location>
</feature>
<dbReference type="PRINTS" id="PR00315">
    <property type="entry name" value="ELONGATNFCT"/>
</dbReference>
<dbReference type="FunFam" id="2.40.30.10:FF:000052">
    <property type="entry name" value="Selenocysteine-specific elongation factor EF-Sec"/>
    <property type="match status" value="1"/>
</dbReference>
<dbReference type="InterPro" id="IPR004161">
    <property type="entry name" value="EFTu-like_2"/>
</dbReference>
<dbReference type="Pfam" id="PF03144">
    <property type="entry name" value="GTP_EFTU_D2"/>
    <property type="match status" value="1"/>
</dbReference>
<name>A0A1B0C9F0_LUTLO</name>
<dbReference type="VEuPathDB" id="VectorBase:LLOJ000572"/>
<evidence type="ECO:0000313" key="3">
    <source>
        <dbReference type="Proteomes" id="UP000092461"/>
    </source>
</evidence>
<accession>A0A1B0C9F0</accession>
<dbReference type="EnsemblMetazoa" id="LLOJ000572-RA">
    <property type="protein sequence ID" value="LLOJ000572-PA"/>
    <property type="gene ID" value="LLOJ000572"/>
</dbReference>
<dbReference type="InterPro" id="IPR005225">
    <property type="entry name" value="Small_GTP-bd"/>
</dbReference>
<dbReference type="SUPFAM" id="SSF50447">
    <property type="entry name" value="Translation proteins"/>
    <property type="match status" value="1"/>
</dbReference>
<protein>
    <recommendedName>
        <fullName evidence="1">Tr-type G domain-containing protein</fullName>
    </recommendedName>
</protein>
<dbReference type="Gene3D" id="3.40.50.300">
    <property type="entry name" value="P-loop containing nucleotide triphosphate hydrolases"/>
    <property type="match status" value="1"/>
</dbReference>
<dbReference type="InterPro" id="IPR009000">
    <property type="entry name" value="Transl_B-barrel_sf"/>
</dbReference>
<dbReference type="InterPro" id="IPR049393">
    <property type="entry name" value="eEFSec_III"/>
</dbReference>
<dbReference type="GO" id="GO:0005525">
    <property type="term" value="F:GTP binding"/>
    <property type="evidence" value="ECO:0007669"/>
    <property type="project" value="InterPro"/>
</dbReference>
<dbReference type="Pfam" id="PF21208">
    <property type="entry name" value="euk_SelB_III"/>
    <property type="match status" value="1"/>
</dbReference>
<dbReference type="InterPro" id="IPR049394">
    <property type="entry name" value="eEFSec_C"/>
</dbReference>
<dbReference type="GO" id="GO:0001514">
    <property type="term" value="P:selenocysteine incorporation"/>
    <property type="evidence" value="ECO:0007669"/>
    <property type="project" value="TreeGrafter"/>
</dbReference>
<proteinExistence type="predicted"/>
<dbReference type="InterPro" id="IPR027417">
    <property type="entry name" value="P-loop_NTPase"/>
</dbReference>
<dbReference type="Pfam" id="PF00009">
    <property type="entry name" value="GTP_EFTU"/>
    <property type="match status" value="1"/>
</dbReference>
<dbReference type="InterPro" id="IPR050055">
    <property type="entry name" value="EF-Tu_GTPase"/>
</dbReference>
<dbReference type="Pfam" id="PF21131">
    <property type="entry name" value="eEFSec_4th"/>
    <property type="match status" value="1"/>
</dbReference>
<dbReference type="AlphaFoldDB" id="A0A1B0C9F0"/>
<sequence length="522" mass="57743">MPINLNIGILGHVDSGKTTLAKALSEIASTGAFDKNPQSQERGITLDLGFSALQIDLPANLEAPTNADKKLQYTFVDCPGHASLIRTIISGAQIIDFMILVVDVVKGVQTQTAECIVIGQLMCKKMLVVLNKIDQLEGQKEQKIEKMAKKMRKTLEGLGIPDPPVVAVSAATGENLPELLEAIKSFSFLPERDTAKPFLFAVDHCFSIRGQGTICTGTVLQGSIRVGDDVEVAQLKLTRRVKSIQMFRNPIQEAKQGDRIGISITQFDAKALERGFICHPGSVLQCRCGVIKLSRIPFYRSEIASNTKFHITSGHETILANIILFSGKSPEFSFNEEYRFVENIHQESSNNLPENTEDAPENTFVLLQFERPISVIPGSLVIASKLDLDVATTTCRLAFHGNLLEVTEDRDYPTNFLPRLKIFKEKSKRGTIQRVVNEYELIAGNLLKPGSREIFIGMHIGLSTGEKGTISSTFGQTSKVKLTFRDALLPTTLESIKSKSSPISVELKFKKFIFDREKKIFQ</sequence>
<dbReference type="Proteomes" id="UP000092461">
    <property type="component" value="Unassembled WGS sequence"/>
</dbReference>
<dbReference type="CDD" id="cd04094">
    <property type="entry name" value="eSelB_III"/>
    <property type="match status" value="1"/>
</dbReference>
<dbReference type="SUPFAM" id="SSF52540">
    <property type="entry name" value="P-loop containing nucleoside triphosphate hydrolases"/>
    <property type="match status" value="1"/>
</dbReference>
<dbReference type="PROSITE" id="PS51722">
    <property type="entry name" value="G_TR_2"/>
    <property type="match status" value="1"/>
</dbReference>
<dbReference type="EMBL" id="AJWK01002266">
    <property type="status" value="NOT_ANNOTATED_CDS"/>
    <property type="molecule type" value="Genomic_DNA"/>
</dbReference>
<keyword evidence="3" id="KW-1185">Reference proteome</keyword>
<dbReference type="GO" id="GO:0003924">
    <property type="term" value="F:GTPase activity"/>
    <property type="evidence" value="ECO:0007669"/>
    <property type="project" value="InterPro"/>
</dbReference>
<dbReference type="GO" id="GO:0003746">
    <property type="term" value="F:translation elongation factor activity"/>
    <property type="evidence" value="ECO:0007669"/>
    <property type="project" value="TreeGrafter"/>
</dbReference>
<dbReference type="VEuPathDB" id="VectorBase:LLONM1_009778"/>
<evidence type="ECO:0000259" key="1">
    <source>
        <dbReference type="PROSITE" id="PS51722"/>
    </source>
</evidence>
<organism evidence="2 3">
    <name type="scientific">Lutzomyia longipalpis</name>
    <name type="common">Sand fly</name>
    <dbReference type="NCBI Taxonomy" id="7200"/>
    <lineage>
        <taxon>Eukaryota</taxon>
        <taxon>Metazoa</taxon>
        <taxon>Ecdysozoa</taxon>
        <taxon>Arthropoda</taxon>
        <taxon>Hexapoda</taxon>
        <taxon>Insecta</taxon>
        <taxon>Pterygota</taxon>
        <taxon>Neoptera</taxon>
        <taxon>Endopterygota</taxon>
        <taxon>Diptera</taxon>
        <taxon>Nematocera</taxon>
        <taxon>Psychodoidea</taxon>
        <taxon>Psychodidae</taxon>
        <taxon>Lutzomyia</taxon>
        <taxon>Lutzomyia</taxon>
    </lineage>
</organism>
<evidence type="ECO:0000313" key="2">
    <source>
        <dbReference type="EnsemblMetazoa" id="LLOJ000572-PA"/>
    </source>
</evidence>
<dbReference type="PANTHER" id="PTHR43721:SF11">
    <property type="entry name" value="SELENOCYSTEINE-SPECIFIC ELONGATION FACTOR"/>
    <property type="match status" value="1"/>
</dbReference>
<dbReference type="InterPro" id="IPR000795">
    <property type="entry name" value="T_Tr_GTP-bd_dom"/>
</dbReference>
<dbReference type="CDD" id="cd01889">
    <property type="entry name" value="SelB_euk"/>
    <property type="match status" value="1"/>
</dbReference>
<dbReference type="PANTHER" id="PTHR43721">
    <property type="entry name" value="ELONGATION FACTOR TU-RELATED"/>
    <property type="match status" value="1"/>
</dbReference>
<reference evidence="2" key="1">
    <citation type="submission" date="2020-05" db="UniProtKB">
        <authorList>
            <consortium name="EnsemblMetazoa"/>
        </authorList>
    </citation>
    <scope>IDENTIFICATION</scope>
    <source>
        <strain evidence="2">Jacobina</strain>
    </source>
</reference>
<dbReference type="NCBIfam" id="TIGR00231">
    <property type="entry name" value="small_GTP"/>
    <property type="match status" value="1"/>
</dbReference>